<dbReference type="InterPro" id="IPR035959">
    <property type="entry name" value="RutC-like_sf"/>
</dbReference>
<keyword evidence="3" id="KW-1185">Reference proteome</keyword>
<dbReference type="GO" id="GO:0019239">
    <property type="term" value="F:deaminase activity"/>
    <property type="evidence" value="ECO:0007669"/>
    <property type="project" value="TreeGrafter"/>
</dbReference>
<comment type="similarity">
    <text evidence="1">Belongs to the RutC family.</text>
</comment>
<sequence length="129" mass="14158">MKINKKTYRSGPFKDFIAQGTQVGNILYMAGQVGIDNSGAVPQSIVEQTAIAYLNMKDVLSQFGADMGNIVDETFFVTNMDELMENVEAVYGERESAYGCMPEVSQTVVQVSGLVQPELKIEIKCIAHL</sequence>
<dbReference type="PANTHER" id="PTHR11803">
    <property type="entry name" value="2-IMINOBUTANOATE/2-IMINOPROPANOATE DEAMINASE RIDA"/>
    <property type="match status" value="1"/>
</dbReference>
<name>A0AAW8R4M2_9ALTE</name>
<dbReference type="RefSeq" id="WP_311362990.1">
    <property type="nucleotide sequence ID" value="NZ_JAVRIE010000008.1"/>
</dbReference>
<dbReference type="EMBL" id="JAVRIE010000008">
    <property type="protein sequence ID" value="MDT0584217.1"/>
    <property type="molecule type" value="Genomic_DNA"/>
</dbReference>
<dbReference type="CDD" id="cd00448">
    <property type="entry name" value="YjgF_YER057c_UK114_family"/>
    <property type="match status" value="1"/>
</dbReference>
<dbReference type="InterPro" id="IPR006175">
    <property type="entry name" value="YjgF/YER057c/UK114"/>
</dbReference>
<dbReference type="AlphaFoldDB" id="A0AAW8R4M2"/>
<dbReference type="PANTHER" id="PTHR11803:SF58">
    <property type="entry name" value="PROTEIN HMF1-RELATED"/>
    <property type="match status" value="1"/>
</dbReference>
<evidence type="ECO:0000313" key="2">
    <source>
        <dbReference type="EMBL" id="MDT0584217.1"/>
    </source>
</evidence>
<evidence type="ECO:0000313" key="3">
    <source>
        <dbReference type="Proteomes" id="UP001249020"/>
    </source>
</evidence>
<proteinExistence type="inferred from homology"/>
<dbReference type="Proteomes" id="UP001249020">
    <property type="component" value="Unassembled WGS sequence"/>
</dbReference>
<gene>
    <name evidence="2" type="ORF">RM544_16840</name>
</gene>
<accession>A0AAW8R4M2</accession>
<protein>
    <submittedName>
        <fullName evidence="2">RidA family protein</fullName>
        <ecNumber evidence="2">3.5.-.-</ecNumber>
    </submittedName>
</protein>
<evidence type="ECO:0000256" key="1">
    <source>
        <dbReference type="ARBA" id="ARBA00010552"/>
    </source>
</evidence>
<organism evidence="2 3">
    <name type="scientific">Brumicola blandensis</name>
    <dbReference type="NCBI Taxonomy" id="3075611"/>
    <lineage>
        <taxon>Bacteria</taxon>
        <taxon>Pseudomonadati</taxon>
        <taxon>Pseudomonadota</taxon>
        <taxon>Gammaproteobacteria</taxon>
        <taxon>Alteromonadales</taxon>
        <taxon>Alteromonadaceae</taxon>
        <taxon>Brumicola</taxon>
    </lineage>
</organism>
<keyword evidence="2" id="KW-0378">Hydrolase</keyword>
<dbReference type="Gene3D" id="3.30.1330.40">
    <property type="entry name" value="RutC-like"/>
    <property type="match status" value="1"/>
</dbReference>
<dbReference type="Pfam" id="PF01042">
    <property type="entry name" value="Ribonuc_L-PSP"/>
    <property type="match status" value="1"/>
</dbReference>
<reference evidence="2 3" key="1">
    <citation type="submission" date="2023-09" db="EMBL/GenBank/DDBJ databases">
        <authorList>
            <person name="Rey-Velasco X."/>
        </authorList>
    </citation>
    <scope>NUCLEOTIDE SEQUENCE [LARGE SCALE GENOMIC DNA]</scope>
    <source>
        <strain evidence="2 3">W409</strain>
    </source>
</reference>
<dbReference type="EC" id="3.5.-.-" evidence="2"/>
<comment type="caution">
    <text evidence="2">The sequence shown here is derived from an EMBL/GenBank/DDBJ whole genome shotgun (WGS) entry which is preliminary data.</text>
</comment>
<dbReference type="GO" id="GO:0005829">
    <property type="term" value="C:cytosol"/>
    <property type="evidence" value="ECO:0007669"/>
    <property type="project" value="TreeGrafter"/>
</dbReference>
<dbReference type="SUPFAM" id="SSF55298">
    <property type="entry name" value="YjgF-like"/>
    <property type="match status" value="1"/>
</dbReference>